<evidence type="ECO:0000313" key="1">
    <source>
        <dbReference type="EMBL" id="JAS00722.1"/>
    </source>
</evidence>
<dbReference type="InterPro" id="IPR051291">
    <property type="entry name" value="CIMAP"/>
</dbReference>
<sequence length="236" mass="25155">MATKKEFCGPETPGPGQYTMPPLLGCKSHDVTQWRNPCYSFGIKPKDSSRPPGPGPFEYTINNVTRFGKITSPSAPLTARPSGRSLQALPGPGTYSPEVYLNSVLPKAPAFQFGRKLPSKKLAITPGPNAYDVPGPEVYGKRPPSYSILGKRAGLKQPETPGPAAYGVPNISLIKKSVPAFTMGARRSSKPRAAMPGPGAYTPSVSYVLPSAPGFTINGRPNPCVRPYILPADNEF</sequence>
<accession>A0A161N124</accession>
<dbReference type="Pfam" id="PF07004">
    <property type="entry name" value="SHIPPO-rpt"/>
    <property type="match status" value="5"/>
</dbReference>
<dbReference type="EMBL" id="GEMB01002464">
    <property type="protein sequence ID" value="JAS00722.1"/>
    <property type="molecule type" value="Transcribed_RNA"/>
</dbReference>
<proteinExistence type="predicted"/>
<dbReference type="AlphaFoldDB" id="A0A161N124"/>
<dbReference type="InterPro" id="IPR010736">
    <property type="entry name" value="SHIPPO-rpt"/>
</dbReference>
<dbReference type="PANTHER" id="PTHR21580">
    <property type="entry name" value="SHIPPO-1-RELATED"/>
    <property type="match status" value="1"/>
</dbReference>
<organism evidence="1">
    <name type="scientific">Triatoma infestans</name>
    <name type="common">Assassin bug</name>
    <dbReference type="NCBI Taxonomy" id="30076"/>
    <lineage>
        <taxon>Eukaryota</taxon>
        <taxon>Metazoa</taxon>
        <taxon>Ecdysozoa</taxon>
        <taxon>Arthropoda</taxon>
        <taxon>Hexapoda</taxon>
        <taxon>Insecta</taxon>
        <taxon>Pterygota</taxon>
        <taxon>Neoptera</taxon>
        <taxon>Paraneoptera</taxon>
        <taxon>Hemiptera</taxon>
        <taxon>Heteroptera</taxon>
        <taxon>Panheteroptera</taxon>
        <taxon>Cimicomorpha</taxon>
        <taxon>Reduviidae</taxon>
        <taxon>Triatominae</taxon>
        <taxon>Triatoma</taxon>
    </lineage>
</organism>
<reference evidence="1" key="1">
    <citation type="submission" date="2016-04" db="EMBL/GenBank/DDBJ databases">
        <authorList>
            <person name="Calderon-Fernandez G.M.Sr."/>
        </authorList>
    </citation>
    <scope>NUCLEOTIDE SEQUENCE</scope>
    <source>
        <strain evidence="1">Int1</strain>
        <tissue evidence="1">Integument</tissue>
    </source>
</reference>
<reference evidence="1" key="2">
    <citation type="journal article" date="2017" name="J. Med. Entomol.">
        <title>Transcriptome Analysis of the Triatoma infestans (Hemiptera: Reduviidae) Integument.</title>
        <authorList>
            <person name="Calderon-Fernandez G.M."/>
            <person name="Moriconi D.E."/>
            <person name="Dulbecco A.B."/>
            <person name="Juarez M.P."/>
        </authorList>
    </citation>
    <scope>NUCLEOTIDE SEQUENCE</scope>
    <source>
        <strain evidence="1">Int1</strain>
        <tissue evidence="1">Integument</tissue>
    </source>
</reference>
<protein>
    <submittedName>
        <fullName evidence="1">Outer dense fiber protein 3-like protein 2</fullName>
    </submittedName>
</protein>
<name>A0A161N124_TRIIF</name>